<gene>
    <name evidence="2" type="ORF">GCM10009422_02360</name>
</gene>
<dbReference type="CDD" id="cd02440">
    <property type="entry name" value="AdoMet_MTases"/>
    <property type="match status" value="1"/>
</dbReference>
<evidence type="ECO:0000259" key="1">
    <source>
        <dbReference type="Pfam" id="PF08241"/>
    </source>
</evidence>
<dbReference type="GO" id="GO:0008168">
    <property type="term" value="F:methyltransferase activity"/>
    <property type="evidence" value="ECO:0007669"/>
    <property type="project" value="UniProtKB-KW"/>
</dbReference>
<sequence length="271" mass="30081">MEDRDYLLGTHDLEVRRLGHQHRVWRPRVLDAWRRAGIKTGSTVVDAGAGPGWASLDLAEIVGEDGRVIALERSARFSEIMMAAAAQRGFADVIVPHVLDLVEDDLPEGEADAFWIRWVLAFVSDPELVVAKLARSLKPGGTAVIHEYLNYESFTVVPDDGAIRGFTDHVVEDWRASGGEPDIGRDLPALLLKQGMRIVQMNPIVDVVQPSSFIWQWPSSWLRNYPKHLVEAGKLTPDWAQRVPAALEKAEADPAAIMITPTVMEIIAEKL</sequence>
<accession>A0ABN1GGK1</accession>
<dbReference type="Gene3D" id="3.40.50.150">
    <property type="entry name" value="Vaccinia Virus protein VP39"/>
    <property type="match status" value="1"/>
</dbReference>
<reference evidence="2 3" key="1">
    <citation type="journal article" date="2019" name="Int. J. Syst. Evol. Microbiol.">
        <title>The Global Catalogue of Microorganisms (GCM) 10K type strain sequencing project: providing services to taxonomists for standard genome sequencing and annotation.</title>
        <authorList>
            <consortium name="The Broad Institute Genomics Platform"/>
            <consortium name="The Broad Institute Genome Sequencing Center for Infectious Disease"/>
            <person name="Wu L."/>
            <person name="Ma J."/>
        </authorList>
    </citation>
    <scope>NUCLEOTIDE SEQUENCE [LARGE SCALE GENOMIC DNA]</scope>
    <source>
        <strain evidence="2 3">JCM 12928</strain>
    </source>
</reference>
<dbReference type="PANTHER" id="PTHR43861">
    <property type="entry name" value="TRANS-ACONITATE 2-METHYLTRANSFERASE-RELATED"/>
    <property type="match status" value="1"/>
</dbReference>
<evidence type="ECO:0000313" key="2">
    <source>
        <dbReference type="EMBL" id="GAA0611034.1"/>
    </source>
</evidence>
<dbReference type="EMBL" id="BAAAGA010000001">
    <property type="protein sequence ID" value="GAA0611034.1"/>
    <property type="molecule type" value="Genomic_DNA"/>
</dbReference>
<keyword evidence="2" id="KW-0489">Methyltransferase</keyword>
<evidence type="ECO:0000313" key="3">
    <source>
        <dbReference type="Proteomes" id="UP001501352"/>
    </source>
</evidence>
<dbReference type="Proteomes" id="UP001501352">
    <property type="component" value="Unassembled WGS sequence"/>
</dbReference>
<keyword evidence="2" id="KW-0808">Transferase</keyword>
<dbReference type="RefSeq" id="WP_343789106.1">
    <property type="nucleotide sequence ID" value="NZ_BAAAGA010000001.1"/>
</dbReference>
<organism evidence="2 3">
    <name type="scientific">Brevundimonas kwangchunensis</name>
    <dbReference type="NCBI Taxonomy" id="322163"/>
    <lineage>
        <taxon>Bacteria</taxon>
        <taxon>Pseudomonadati</taxon>
        <taxon>Pseudomonadota</taxon>
        <taxon>Alphaproteobacteria</taxon>
        <taxon>Caulobacterales</taxon>
        <taxon>Caulobacteraceae</taxon>
        <taxon>Brevundimonas</taxon>
    </lineage>
</organism>
<protein>
    <submittedName>
        <fullName evidence="2">Methyltransferase domain-containing protein</fullName>
    </submittedName>
</protein>
<dbReference type="InterPro" id="IPR029063">
    <property type="entry name" value="SAM-dependent_MTases_sf"/>
</dbReference>
<keyword evidence="3" id="KW-1185">Reference proteome</keyword>
<name>A0ABN1GGK1_9CAUL</name>
<feature type="domain" description="Methyltransferase type 11" evidence="1">
    <location>
        <begin position="45"/>
        <end position="145"/>
    </location>
</feature>
<proteinExistence type="predicted"/>
<dbReference type="InterPro" id="IPR013216">
    <property type="entry name" value="Methyltransf_11"/>
</dbReference>
<dbReference type="Pfam" id="PF08241">
    <property type="entry name" value="Methyltransf_11"/>
    <property type="match status" value="1"/>
</dbReference>
<comment type="caution">
    <text evidence="2">The sequence shown here is derived from an EMBL/GenBank/DDBJ whole genome shotgun (WGS) entry which is preliminary data.</text>
</comment>
<dbReference type="GO" id="GO:0032259">
    <property type="term" value="P:methylation"/>
    <property type="evidence" value="ECO:0007669"/>
    <property type="project" value="UniProtKB-KW"/>
</dbReference>
<dbReference type="SUPFAM" id="SSF53335">
    <property type="entry name" value="S-adenosyl-L-methionine-dependent methyltransferases"/>
    <property type="match status" value="1"/>
</dbReference>